<feature type="binding site" evidence="6">
    <location>
        <position position="34"/>
    </location>
    <ligand>
        <name>Mg(2+)</name>
        <dbReference type="ChEBI" id="CHEBI:18420"/>
        <label>1</label>
    </ligand>
</feature>
<gene>
    <name evidence="10" type="primary">xth</name>
    <name evidence="10" type="ORF">FJY75_09255</name>
</gene>
<evidence type="ECO:0000313" key="10">
    <source>
        <dbReference type="EMBL" id="MBM3318025.1"/>
    </source>
</evidence>
<feature type="binding site" evidence="6">
    <location>
        <position position="148"/>
    </location>
    <ligand>
        <name>Mg(2+)</name>
        <dbReference type="ChEBI" id="CHEBI:18420"/>
        <label>1</label>
    </ligand>
</feature>
<evidence type="ECO:0000256" key="2">
    <source>
        <dbReference type="ARBA" id="ARBA00022723"/>
    </source>
</evidence>
<dbReference type="NCBIfam" id="TIGR00633">
    <property type="entry name" value="xth"/>
    <property type="match status" value="1"/>
</dbReference>
<comment type="cofactor">
    <cofactor evidence="6">
        <name>Mg(2+)</name>
        <dbReference type="ChEBI" id="CHEBI:18420"/>
    </cofactor>
    <cofactor evidence="6">
        <name>Mn(2+)</name>
        <dbReference type="ChEBI" id="CHEBI:29035"/>
    </cofactor>
    <text evidence="6">Probably binds two magnesium or manganese ions per subunit.</text>
</comment>
<feature type="site" description="Important for catalytic activity" evidence="7">
    <location>
        <position position="217"/>
    </location>
</feature>
<keyword evidence="6" id="KW-0464">Manganese</keyword>
<protein>
    <submittedName>
        <fullName evidence="10">Exodeoxyribonuclease III</fullName>
        <ecNumber evidence="10">3.1.11.2</ecNumber>
    </submittedName>
</protein>
<accession>A0A937XA43</accession>
<reference evidence="10" key="1">
    <citation type="submission" date="2019-03" db="EMBL/GenBank/DDBJ databases">
        <title>Lake Tanganyika Metagenome-Assembled Genomes (MAGs).</title>
        <authorList>
            <person name="Tran P."/>
        </authorList>
    </citation>
    <scope>NUCLEOTIDE SEQUENCE</scope>
    <source>
        <strain evidence="10">M_DeepCast_400m_m2_100</strain>
    </source>
</reference>
<dbReference type="GO" id="GO:0006281">
    <property type="term" value="P:DNA repair"/>
    <property type="evidence" value="ECO:0007669"/>
    <property type="project" value="InterPro"/>
</dbReference>
<evidence type="ECO:0000256" key="8">
    <source>
        <dbReference type="SAM" id="MobiDB-lite"/>
    </source>
</evidence>
<dbReference type="InterPro" id="IPR004808">
    <property type="entry name" value="AP_endonuc_1"/>
</dbReference>
<name>A0A937XA43_UNCEI</name>
<evidence type="ECO:0000256" key="3">
    <source>
        <dbReference type="ARBA" id="ARBA00022801"/>
    </source>
</evidence>
<dbReference type="InterPro" id="IPR020847">
    <property type="entry name" value="AP_endonuclease_F1_BS"/>
</dbReference>
<keyword evidence="3 10" id="KW-0378">Hydrolase</keyword>
<keyword evidence="4 6" id="KW-0460">Magnesium</keyword>
<comment type="caution">
    <text evidence="10">The sequence shown here is derived from an EMBL/GenBank/DDBJ whole genome shotgun (WGS) entry which is preliminary data.</text>
</comment>
<evidence type="ECO:0000256" key="1">
    <source>
        <dbReference type="ARBA" id="ARBA00007092"/>
    </source>
</evidence>
<feature type="domain" description="Endonuclease/exonuclease/phosphatase" evidence="9">
    <location>
        <begin position="4"/>
        <end position="247"/>
    </location>
</feature>
<dbReference type="InterPro" id="IPR005135">
    <property type="entry name" value="Endo/exonuclease/phosphatase"/>
</dbReference>
<dbReference type="Proteomes" id="UP000748308">
    <property type="component" value="Unassembled WGS sequence"/>
</dbReference>
<dbReference type="GO" id="GO:0003677">
    <property type="term" value="F:DNA binding"/>
    <property type="evidence" value="ECO:0007669"/>
    <property type="project" value="InterPro"/>
</dbReference>
<dbReference type="Pfam" id="PF03372">
    <property type="entry name" value="Exo_endo_phos"/>
    <property type="match status" value="1"/>
</dbReference>
<evidence type="ECO:0000256" key="6">
    <source>
        <dbReference type="PIRSR" id="PIRSR604808-2"/>
    </source>
</evidence>
<dbReference type="PROSITE" id="PS51435">
    <property type="entry name" value="AP_NUCLEASE_F1_4"/>
    <property type="match status" value="1"/>
</dbReference>
<evidence type="ECO:0000313" key="11">
    <source>
        <dbReference type="Proteomes" id="UP000748308"/>
    </source>
</evidence>
<feature type="active site" description="Proton donor/acceptor" evidence="5">
    <location>
        <position position="146"/>
    </location>
</feature>
<feature type="active site" evidence="5">
    <location>
        <position position="105"/>
    </location>
</feature>
<dbReference type="InterPro" id="IPR037493">
    <property type="entry name" value="ExoIII-like"/>
</dbReference>
<dbReference type="GO" id="GO:0046872">
    <property type="term" value="F:metal ion binding"/>
    <property type="evidence" value="ECO:0007669"/>
    <property type="project" value="UniProtKB-KW"/>
</dbReference>
<feature type="binding site" evidence="6">
    <location>
        <position position="246"/>
    </location>
    <ligand>
        <name>Mg(2+)</name>
        <dbReference type="ChEBI" id="CHEBI:18420"/>
        <label>1</label>
    </ligand>
</feature>
<comment type="similarity">
    <text evidence="1">Belongs to the DNA repair enzymes AP/ExoA family.</text>
</comment>
<feature type="region of interest" description="Disordered" evidence="8">
    <location>
        <begin position="240"/>
        <end position="261"/>
    </location>
</feature>
<feature type="binding site" evidence="6">
    <location>
        <position position="247"/>
    </location>
    <ligand>
        <name>Mg(2+)</name>
        <dbReference type="ChEBI" id="CHEBI:18420"/>
        <label>1</label>
    </ligand>
</feature>
<feature type="site" description="Transition state stabilizer" evidence="7">
    <location>
        <position position="148"/>
    </location>
</feature>
<organism evidence="10 11">
    <name type="scientific">Eiseniibacteriota bacterium</name>
    <dbReference type="NCBI Taxonomy" id="2212470"/>
    <lineage>
        <taxon>Bacteria</taxon>
        <taxon>Candidatus Eiseniibacteriota</taxon>
    </lineage>
</organism>
<dbReference type="EC" id="3.1.11.2" evidence="10"/>
<feature type="binding site" evidence="6">
    <location>
        <position position="146"/>
    </location>
    <ligand>
        <name>Mg(2+)</name>
        <dbReference type="ChEBI" id="CHEBI:18420"/>
        <label>1</label>
    </ligand>
</feature>
<dbReference type="Gene3D" id="3.60.10.10">
    <property type="entry name" value="Endonuclease/exonuclease/phosphatase"/>
    <property type="match status" value="1"/>
</dbReference>
<feature type="active site" description="Proton acceptor" evidence="5">
    <location>
        <position position="247"/>
    </location>
</feature>
<sequence>MRIATWNVNSVRARLPRVTAWLDAVRPDVLCLQETKATDADFPRAEFETLGYRVESFGQPSYHGVAIVSREPLTGVFRGLPDAAPDEDRRLIGGDLRGVRIVGVYVPNGTEVGSERFAAKLRWFGRLRAMLEAATKPGEPLVVCGDFNVAPEERDCHDPDAWRGRILFHPDERRALVQLMDWGLVDLFRLHEEGAGHYTWWDYRGGAFRLGQGLRIDLMLASAALARRCRSVVIDREARKGERPSDHAPVLAEFAEDPGGG</sequence>
<dbReference type="PANTHER" id="PTHR43250">
    <property type="entry name" value="EXODEOXYRIBONUCLEASE III"/>
    <property type="match status" value="1"/>
</dbReference>
<dbReference type="GO" id="GO:0008311">
    <property type="term" value="F:double-stranded DNA 3'-5' DNA exonuclease activity"/>
    <property type="evidence" value="ECO:0007669"/>
    <property type="project" value="UniProtKB-EC"/>
</dbReference>
<evidence type="ECO:0000256" key="5">
    <source>
        <dbReference type="PIRSR" id="PIRSR604808-1"/>
    </source>
</evidence>
<evidence type="ECO:0000256" key="4">
    <source>
        <dbReference type="ARBA" id="ARBA00022842"/>
    </source>
</evidence>
<dbReference type="NCBIfam" id="TIGR00195">
    <property type="entry name" value="exoDNase_III"/>
    <property type="match status" value="1"/>
</dbReference>
<dbReference type="SUPFAM" id="SSF56219">
    <property type="entry name" value="DNase I-like"/>
    <property type="match status" value="1"/>
</dbReference>
<dbReference type="GO" id="GO:0004519">
    <property type="term" value="F:endonuclease activity"/>
    <property type="evidence" value="ECO:0007669"/>
    <property type="project" value="InterPro"/>
</dbReference>
<dbReference type="EMBL" id="VGIY01000242">
    <property type="protein sequence ID" value="MBM3318025.1"/>
    <property type="molecule type" value="Genomic_DNA"/>
</dbReference>
<evidence type="ECO:0000256" key="7">
    <source>
        <dbReference type="PIRSR" id="PIRSR604808-3"/>
    </source>
</evidence>
<proteinExistence type="inferred from homology"/>
<feature type="binding site" evidence="6">
    <location>
        <position position="7"/>
    </location>
    <ligand>
        <name>Mg(2+)</name>
        <dbReference type="ChEBI" id="CHEBI:18420"/>
        <label>1</label>
    </ligand>
</feature>
<feature type="site" description="Interaction with DNA substrate" evidence="7">
    <location>
        <position position="247"/>
    </location>
</feature>
<dbReference type="PROSITE" id="PS00726">
    <property type="entry name" value="AP_NUCLEASE_F1_1"/>
    <property type="match status" value="1"/>
</dbReference>
<dbReference type="InterPro" id="IPR036691">
    <property type="entry name" value="Endo/exonu/phosph_ase_sf"/>
</dbReference>
<keyword evidence="2 6" id="KW-0479">Metal-binding</keyword>
<dbReference type="CDD" id="cd09086">
    <property type="entry name" value="ExoIII-like_AP-endo"/>
    <property type="match status" value="1"/>
</dbReference>
<evidence type="ECO:0000259" key="9">
    <source>
        <dbReference type="Pfam" id="PF03372"/>
    </source>
</evidence>
<dbReference type="AlphaFoldDB" id="A0A937XA43"/>
<dbReference type="PANTHER" id="PTHR43250:SF2">
    <property type="entry name" value="EXODEOXYRIBONUCLEASE III"/>
    <property type="match status" value="1"/>
</dbReference>